<proteinExistence type="predicted"/>
<sequence>MTRTRLQSFAPLLAAVLALGSGAAQARDDNAHLDRVEVAGQSMRVDVNRTCPNLAADLSDALARSIYRVNLDADYQVRFDLQGDRVSAVQALGGPVDYRQAVRTAMRKVDCQDAQTAGQAQRFAFVLAIRNSDEPGGAQRFAIRELPQPLTASAN</sequence>
<evidence type="ECO:0000313" key="2">
    <source>
        <dbReference type="EMBL" id="MBH9578081.1"/>
    </source>
</evidence>
<name>A0A931J4E7_9BURK</name>
<gene>
    <name evidence="2" type="ORF">I7X39_14335</name>
</gene>
<reference evidence="2" key="1">
    <citation type="submission" date="2020-12" db="EMBL/GenBank/DDBJ databases">
        <title>The genome sequence of Inhella sp. 1Y17.</title>
        <authorList>
            <person name="Liu Y."/>
        </authorList>
    </citation>
    <scope>NUCLEOTIDE SEQUENCE</scope>
    <source>
        <strain evidence="2">1Y17</strain>
    </source>
</reference>
<dbReference type="AlphaFoldDB" id="A0A931J4E7"/>
<organism evidence="2 3">
    <name type="scientific">Inhella proteolytica</name>
    <dbReference type="NCBI Taxonomy" id="2795029"/>
    <lineage>
        <taxon>Bacteria</taxon>
        <taxon>Pseudomonadati</taxon>
        <taxon>Pseudomonadota</taxon>
        <taxon>Betaproteobacteria</taxon>
        <taxon>Burkholderiales</taxon>
        <taxon>Sphaerotilaceae</taxon>
        <taxon>Inhella</taxon>
    </lineage>
</organism>
<accession>A0A931J4E7</accession>
<evidence type="ECO:0000256" key="1">
    <source>
        <dbReference type="SAM" id="SignalP"/>
    </source>
</evidence>
<dbReference type="EMBL" id="JAEDAK010000009">
    <property type="protein sequence ID" value="MBH9578081.1"/>
    <property type="molecule type" value="Genomic_DNA"/>
</dbReference>
<comment type="caution">
    <text evidence="2">The sequence shown here is derived from an EMBL/GenBank/DDBJ whole genome shotgun (WGS) entry which is preliminary data.</text>
</comment>
<dbReference type="RefSeq" id="WP_198111849.1">
    <property type="nucleotide sequence ID" value="NZ_JAEDAK010000009.1"/>
</dbReference>
<keyword evidence="3" id="KW-1185">Reference proteome</keyword>
<feature type="chain" id="PRO_5036698200" evidence="1">
    <location>
        <begin position="27"/>
        <end position="155"/>
    </location>
</feature>
<dbReference type="Proteomes" id="UP000613266">
    <property type="component" value="Unassembled WGS sequence"/>
</dbReference>
<evidence type="ECO:0000313" key="3">
    <source>
        <dbReference type="Proteomes" id="UP000613266"/>
    </source>
</evidence>
<feature type="signal peptide" evidence="1">
    <location>
        <begin position="1"/>
        <end position="26"/>
    </location>
</feature>
<keyword evidence="1" id="KW-0732">Signal</keyword>
<protein>
    <submittedName>
        <fullName evidence="2">Uncharacterized protein</fullName>
    </submittedName>
</protein>